<evidence type="ECO:0000256" key="1">
    <source>
        <dbReference type="SAM" id="SignalP"/>
    </source>
</evidence>
<keyword evidence="3" id="KW-1185">Reference proteome</keyword>
<evidence type="ECO:0000313" key="3">
    <source>
        <dbReference type="Proteomes" id="UP000001508"/>
    </source>
</evidence>
<dbReference type="KEGG" id="dak:DaAHT2_0163"/>
<sequence length="445" mass="50115">MKPHFRGRPALLLLMLLLVLKLPPAAVAGPAVDDDDLFEFDFDPVAFAPKPFSWGGYLELKGEHLRLNSDGALYLLRHYRQPRARLNRLTPAMQLQGRYRRGNLVVQGKANAAASWDEATSTDRADLLEGYLSFTPSPRRSLDLGKKTYNWGTGYAFNPVGFIQRPKDPDNPEESREGYVTGGLELTRSTTGALKTATLNLVALPVTGEINRDFGAADHLNLAARLYLLYRNTDLNLLGYTGDSRPDRFGVAAARNLRPNFAIHGELAHIPRQNFQTLQADGSVLRHRAAATSYLLGLRYLTARQLTIITEYYHNGEGYRRRELGRFYDLIHDGHQQYQSNGGTAELNQAAGLAPRYDRPQAGRNYLYTRLSWKEPADILYFTPALTLITNLDDGSASLSPEALYTGFTNWETRLRLTLLTGGSGREYGERANQYRLELRLRRFF</sequence>
<dbReference type="eggNOG" id="ENOG502Z8X3">
    <property type="taxonomic scope" value="Bacteria"/>
</dbReference>
<name>D6Z5Z2_DESAT</name>
<gene>
    <name evidence="2" type="ordered locus">DaAHT2_0163</name>
</gene>
<feature type="signal peptide" evidence="1">
    <location>
        <begin position="1"/>
        <end position="28"/>
    </location>
</feature>
<dbReference type="HOGENOM" id="CLU_642155_0_0_7"/>
<organism evidence="2 3">
    <name type="scientific">Desulfurivibrio alkaliphilus (strain DSM 19089 / UNIQEM U267 / AHT2)</name>
    <dbReference type="NCBI Taxonomy" id="589865"/>
    <lineage>
        <taxon>Bacteria</taxon>
        <taxon>Pseudomonadati</taxon>
        <taxon>Thermodesulfobacteriota</taxon>
        <taxon>Desulfobulbia</taxon>
        <taxon>Desulfobulbales</taxon>
        <taxon>Desulfobulbaceae</taxon>
        <taxon>Desulfurivibrio</taxon>
    </lineage>
</organism>
<dbReference type="AlphaFoldDB" id="D6Z5Z2"/>
<dbReference type="OrthoDB" id="5289878at2"/>
<dbReference type="STRING" id="589865.DaAHT2_0163"/>
<dbReference type="InParanoid" id="D6Z5Z2"/>
<feature type="chain" id="PRO_5003091627" evidence="1">
    <location>
        <begin position="29"/>
        <end position="445"/>
    </location>
</feature>
<dbReference type="RefSeq" id="WP_013162405.1">
    <property type="nucleotide sequence ID" value="NC_014216.1"/>
</dbReference>
<accession>D6Z5Z2</accession>
<evidence type="ECO:0000313" key="2">
    <source>
        <dbReference type="EMBL" id="ADH84874.1"/>
    </source>
</evidence>
<proteinExistence type="predicted"/>
<keyword evidence="1" id="KW-0732">Signal</keyword>
<protein>
    <submittedName>
        <fullName evidence="2">Uncharacterized protein</fullName>
    </submittedName>
</protein>
<dbReference type="Proteomes" id="UP000001508">
    <property type="component" value="Chromosome"/>
</dbReference>
<dbReference type="EMBL" id="CP001940">
    <property type="protein sequence ID" value="ADH84874.1"/>
    <property type="molecule type" value="Genomic_DNA"/>
</dbReference>
<reference evidence="3" key="1">
    <citation type="submission" date="2010-02" db="EMBL/GenBank/DDBJ databases">
        <title>Complete sequence of Desulfurivibrio alkaliphilus AHT2.</title>
        <authorList>
            <consortium name="US DOE Joint Genome Institute"/>
            <person name="Pitluck S."/>
            <person name="Chertkov O."/>
            <person name="Detter J.C."/>
            <person name="Han C."/>
            <person name="Tapia R."/>
            <person name="Larimer F."/>
            <person name="Land M."/>
            <person name="Hauser L."/>
            <person name="Kyrpides N."/>
            <person name="Mikhailova N."/>
            <person name="Sorokin D.Y."/>
            <person name="Muyzer G."/>
            <person name="Woyke T."/>
        </authorList>
    </citation>
    <scope>NUCLEOTIDE SEQUENCE [LARGE SCALE GENOMIC DNA]</scope>
    <source>
        <strain evidence="3">DSM 19089 / UNIQEM U267 / AHT2</strain>
    </source>
</reference>